<reference evidence="9 10" key="1">
    <citation type="submission" date="2016-10" db="EMBL/GenBank/DDBJ databases">
        <authorList>
            <person name="de Groot N.N."/>
        </authorList>
    </citation>
    <scope>NUCLEOTIDE SEQUENCE [LARGE SCALE GENOMIC DNA]</scope>
    <source>
        <strain evidence="9 10">CGMCC 4.3510</strain>
    </source>
</reference>
<gene>
    <name evidence="9" type="ORF">SAMN05216251_11323</name>
</gene>
<dbReference type="PANTHER" id="PTHR36923:SF3">
    <property type="entry name" value="FERREDOXIN"/>
    <property type="match status" value="1"/>
</dbReference>
<dbReference type="InterPro" id="IPR051269">
    <property type="entry name" value="Fe-S_cluster_ET"/>
</dbReference>
<keyword evidence="3" id="KW-0479">Metal-binding</keyword>
<evidence type="ECO:0000256" key="3">
    <source>
        <dbReference type="ARBA" id="ARBA00022723"/>
    </source>
</evidence>
<dbReference type="InterPro" id="IPR017896">
    <property type="entry name" value="4Fe4S_Fe-S-bd"/>
</dbReference>
<dbReference type="PROSITE" id="PS51379">
    <property type="entry name" value="4FE4S_FER_2"/>
    <property type="match status" value="1"/>
</dbReference>
<dbReference type="OrthoDB" id="9803319at2"/>
<evidence type="ECO:0000256" key="5">
    <source>
        <dbReference type="ARBA" id="ARBA00023004"/>
    </source>
</evidence>
<dbReference type="Proteomes" id="UP000199323">
    <property type="component" value="Unassembled WGS sequence"/>
</dbReference>
<evidence type="ECO:0000256" key="1">
    <source>
        <dbReference type="ARBA" id="ARBA00001927"/>
    </source>
</evidence>
<dbReference type="EMBL" id="FONG01000013">
    <property type="protein sequence ID" value="SFF39312.1"/>
    <property type="molecule type" value="Genomic_DNA"/>
</dbReference>
<evidence type="ECO:0000256" key="2">
    <source>
        <dbReference type="ARBA" id="ARBA00022448"/>
    </source>
</evidence>
<organism evidence="9 10">
    <name type="scientific">Actinacidiphila alni</name>
    <dbReference type="NCBI Taxonomy" id="380248"/>
    <lineage>
        <taxon>Bacteria</taxon>
        <taxon>Bacillati</taxon>
        <taxon>Actinomycetota</taxon>
        <taxon>Actinomycetes</taxon>
        <taxon>Kitasatosporales</taxon>
        <taxon>Streptomycetaceae</taxon>
        <taxon>Actinacidiphila</taxon>
    </lineage>
</organism>
<keyword evidence="6" id="KW-0411">Iron-sulfur</keyword>
<dbReference type="SUPFAM" id="SSF54862">
    <property type="entry name" value="4Fe-4S ferredoxins"/>
    <property type="match status" value="1"/>
</dbReference>
<name>A0A1I2IAF9_9ACTN</name>
<dbReference type="GO" id="GO:0046872">
    <property type="term" value="F:metal ion binding"/>
    <property type="evidence" value="ECO:0007669"/>
    <property type="project" value="UniProtKB-KW"/>
</dbReference>
<evidence type="ECO:0000313" key="9">
    <source>
        <dbReference type="EMBL" id="SFF39312.1"/>
    </source>
</evidence>
<sequence>MRVTVDPGRCDGYGNCVMTVPDVFDLDDEGRAVVVEDEVEPGRADVLRAVVACPYTAISTHED</sequence>
<dbReference type="STRING" id="380248.SAMN05216251_11323"/>
<dbReference type="Pfam" id="PF13459">
    <property type="entry name" value="Fer4_15"/>
    <property type="match status" value="1"/>
</dbReference>
<protein>
    <submittedName>
        <fullName evidence="9">Ferredoxin</fullName>
    </submittedName>
</protein>
<evidence type="ECO:0000256" key="6">
    <source>
        <dbReference type="ARBA" id="ARBA00023014"/>
    </source>
</evidence>
<keyword evidence="5" id="KW-0408">Iron</keyword>
<evidence type="ECO:0000313" key="10">
    <source>
        <dbReference type="Proteomes" id="UP000199323"/>
    </source>
</evidence>
<dbReference type="PANTHER" id="PTHR36923">
    <property type="entry name" value="FERREDOXIN"/>
    <property type="match status" value="1"/>
</dbReference>
<accession>A0A1I2IAF9</accession>
<keyword evidence="7" id="KW-0003">3Fe-4S</keyword>
<keyword evidence="4" id="KW-0249">Electron transport</keyword>
<dbReference type="Gene3D" id="3.30.70.20">
    <property type="match status" value="1"/>
</dbReference>
<evidence type="ECO:0000256" key="7">
    <source>
        <dbReference type="ARBA" id="ARBA00023291"/>
    </source>
</evidence>
<dbReference type="AlphaFoldDB" id="A0A1I2IAF9"/>
<proteinExistence type="predicted"/>
<keyword evidence="2" id="KW-0813">Transport</keyword>
<evidence type="ECO:0000256" key="4">
    <source>
        <dbReference type="ARBA" id="ARBA00022982"/>
    </source>
</evidence>
<dbReference type="RefSeq" id="WP_093715292.1">
    <property type="nucleotide sequence ID" value="NZ_FONG01000013.1"/>
</dbReference>
<feature type="domain" description="4Fe-4S ferredoxin-type" evidence="8">
    <location>
        <begin position="1"/>
        <end position="29"/>
    </location>
</feature>
<keyword evidence="10" id="KW-1185">Reference proteome</keyword>
<evidence type="ECO:0000259" key="8">
    <source>
        <dbReference type="PROSITE" id="PS51379"/>
    </source>
</evidence>
<dbReference type="GO" id="GO:0051538">
    <property type="term" value="F:3 iron, 4 sulfur cluster binding"/>
    <property type="evidence" value="ECO:0007669"/>
    <property type="project" value="UniProtKB-KW"/>
</dbReference>
<comment type="cofactor">
    <cofactor evidence="1">
        <name>[3Fe-4S] cluster</name>
        <dbReference type="ChEBI" id="CHEBI:21137"/>
    </cofactor>
</comment>